<comment type="caution">
    <text evidence="2">The sequence shown here is derived from an EMBL/GenBank/DDBJ whole genome shotgun (WGS) entry which is preliminary data.</text>
</comment>
<reference evidence="2" key="1">
    <citation type="submission" date="2022-09" db="EMBL/GenBank/DDBJ databases">
        <title>Eubacterium sp. LFL-14 isolated from human feces.</title>
        <authorList>
            <person name="Liu F."/>
        </authorList>
    </citation>
    <scope>NUCLEOTIDE SEQUENCE</scope>
    <source>
        <strain evidence="2">LFL-14</strain>
    </source>
</reference>
<evidence type="ECO:0000313" key="3">
    <source>
        <dbReference type="Proteomes" id="UP001431199"/>
    </source>
</evidence>
<dbReference type="EMBL" id="JAODBU010000002">
    <property type="protein sequence ID" value="MCT7397834.1"/>
    <property type="molecule type" value="Genomic_DNA"/>
</dbReference>
<protein>
    <submittedName>
        <fullName evidence="2">Uncharacterized protein</fullName>
    </submittedName>
</protein>
<organism evidence="2 3">
    <name type="scientific">Eubacterium album</name>
    <dbReference type="NCBI Taxonomy" id="2978477"/>
    <lineage>
        <taxon>Bacteria</taxon>
        <taxon>Bacillati</taxon>
        <taxon>Bacillota</taxon>
        <taxon>Clostridia</taxon>
        <taxon>Eubacteriales</taxon>
        <taxon>Eubacteriaceae</taxon>
        <taxon>Eubacterium</taxon>
    </lineage>
</organism>
<proteinExistence type="predicted"/>
<evidence type="ECO:0000256" key="1">
    <source>
        <dbReference type="SAM" id="MobiDB-lite"/>
    </source>
</evidence>
<gene>
    <name evidence="2" type="ORF">N5B56_01865</name>
</gene>
<feature type="compositionally biased region" description="Basic and acidic residues" evidence="1">
    <location>
        <begin position="96"/>
        <end position="107"/>
    </location>
</feature>
<feature type="region of interest" description="Disordered" evidence="1">
    <location>
        <begin position="90"/>
        <end position="131"/>
    </location>
</feature>
<accession>A0ABT2LX42</accession>
<keyword evidence="3" id="KW-1185">Reference proteome</keyword>
<evidence type="ECO:0000313" key="2">
    <source>
        <dbReference type="EMBL" id="MCT7397834.1"/>
    </source>
</evidence>
<name>A0ABT2LX42_9FIRM</name>
<sequence>MATKKFPNKFTLQFNPNSTLQIDAIKFLNLCSPRSKSVMVAEALYEYNQKYHVFDLDSIELNLDVATMKATTLSSSTPFVKSKETAMQNNVPTETVAKDEIIKDTKIETPASKVSNDEKDSSEDTDKSLDIDTININNNSTKAASDRKKAAALAGLSFF</sequence>
<dbReference type="RefSeq" id="WP_260978270.1">
    <property type="nucleotide sequence ID" value="NZ_JAODBU010000002.1"/>
</dbReference>
<dbReference type="Proteomes" id="UP001431199">
    <property type="component" value="Unassembled WGS sequence"/>
</dbReference>
<feature type="compositionally biased region" description="Basic and acidic residues" evidence="1">
    <location>
        <begin position="115"/>
        <end position="130"/>
    </location>
</feature>